<dbReference type="STRING" id="443610.VE25_08665"/>
<evidence type="ECO:0000313" key="2">
    <source>
        <dbReference type="EMBL" id="KKB12122.1"/>
    </source>
</evidence>
<dbReference type="Gene3D" id="3.20.20.140">
    <property type="entry name" value="Metal-dependent hydrolases"/>
    <property type="match status" value="1"/>
</dbReference>
<dbReference type="SUPFAM" id="SSF51556">
    <property type="entry name" value="Metallo-dependent hydrolases"/>
    <property type="match status" value="1"/>
</dbReference>
<gene>
    <name evidence="2" type="ORF">VE25_08665</name>
</gene>
<protein>
    <recommendedName>
        <fullName evidence="1">Amidohydrolase-related domain-containing protein</fullName>
    </recommendedName>
</protein>
<dbReference type="OrthoDB" id="149172at2"/>
<accession>A0A0F5FVC7</accession>
<name>A0A0F5FVC7_9HYPH</name>
<proteinExistence type="predicted"/>
<dbReference type="EMBL" id="JZEX01000088">
    <property type="protein sequence ID" value="KKB12122.1"/>
    <property type="molecule type" value="Genomic_DNA"/>
</dbReference>
<reference evidence="2 3" key="1">
    <citation type="submission" date="2015-03" db="EMBL/GenBank/DDBJ databases">
        <authorList>
            <person name="Hassan Y.I."/>
            <person name="Lepp D."/>
            <person name="Li X.-Z."/>
            <person name="Zhou T."/>
        </authorList>
    </citation>
    <scope>NUCLEOTIDE SEQUENCE [LARGE SCALE GENOMIC DNA]</scope>
    <source>
        <strain evidence="2 3">BD-c194</strain>
    </source>
</reference>
<dbReference type="PATRIC" id="fig|443610.3.peg.4311"/>
<keyword evidence="3" id="KW-1185">Reference proteome</keyword>
<dbReference type="InterPro" id="IPR032466">
    <property type="entry name" value="Metal_Hydrolase"/>
</dbReference>
<dbReference type="InterPro" id="IPR006680">
    <property type="entry name" value="Amidohydro-rel"/>
</dbReference>
<evidence type="ECO:0000259" key="1">
    <source>
        <dbReference type="Pfam" id="PF04909"/>
    </source>
</evidence>
<dbReference type="AlphaFoldDB" id="A0A0F5FVC7"/>
<dbReference type="Pfam" id="PF04909">
    <property type="entry name" value="Amidohydro_2"/>
    <property type="match status" value="1"/>
</dbReference>
<evidence type="ECO:0000313" key="3">
    <source>
        <dbReference type="Proteomes" id="UP000033632"/>
    </source>
</evidence>
<sequence>MSEYAPTDLDRRIWEEELDAFVPRQVFDVHTHIYRWAFNINQDKESGPYAASIGRHFPEVTFELANQIDEALMPGRQIERLAFPFPFAGACDFDASNDHVGREMAKAADSASLMLVHPGMSATVIEATLRRTGAVGLKPYLVYATNADRAEASITDFLPEHQIALADRLGLIVMMHLSKRQAVADPNNIKELCRLSEAYPRVRWILAHCARSYSAWAIERAAASLRGLPNIWYDTSTVCEADALDALYTGVGVDRVMYGSDDMIGPMRGKYIAFGYAWAFLSETNHQLSLGHCDGRMTFIRYEQLRAMKRGARQVGLDAVQRRALFHDTARSLVDAARRDVRAAMSA</sequence>
<dbReference type="GO" id="GO:0016787">
    <property type="term" value="F:hydrolase activity"/>
    <property type="evidence" value="ECO:0007669"/>
    <property type="project" value="InterPro"/>
</dbReference>
<dbReference type="RefSeq" id="WP_046108213.1">
    <property type="nucleotide sequence ID" value="NZ_JZEX01000088.1"/>
</dbReference>
<organism evidence="2 3">
    <name type="scientific">Devosia geojensis</name>
    <dbReference type="NCBI Taxonomy" id="443610"/>
    <lineage>
        <taxon>Bacteria</taxon>
        <taxon>Pseudomonadati</taxon>
        <taxon>Pseudomonadota</taxon>
        <taxon>Alphaproteobacteria</taxon>
        <taxon>Hyphomicrobiales</taxon>
        <taxon>Devosiaceae</taxon>
        <taxon>Devosia</taxon>
    </lineage>
</organism>
<feature type="domain" description="Amidohydrolase-related" evidence="1">
    <location>
        <begin position="94"/>
        <end position="333"/>
    </location>
</feature>
<dbReference type="Proteomes" id="UP000033632">
    <property type="component" value="Unassembled WGS sequence"/>
</dbReference>
<comment type="caution">
    <text evidence="2">The sequence shown here is derived from an EMBL/GenBank/DDBJ whole genome shotgun (WGS) entry which is preliminary data.</text>
</comment>